<dbReference type="Proteomes" id="UP000708208">
    <property type="component" value="Unassembled WGS sequence"/>
</dbReference>
<dbReference type="AlphaFoldDB" id="A0A8J2NW01"/>
<keyword evidence="2" id="KW-1185">Reference proteome</keyword>
<protein>
    <submittedName>
        <fullName evidence="1">Uncharacterized protein</fullName>
    </submittedName>
</protein>
<evidence type="ECO:0000313" key="1">
    <source>
        <dbReference type="EMBL" id="CAG7716445.1"/>
    </source>
</evidence>
<proteinExistence type="predicted"/>
<feature type="non-terminal residue" evidence="1">
    <location>
        <position position="58"/>
    </location>
</feature>
<sequence length="58" mass="6741">NCTVNYEDIKALFLNSVPKFRAGRKADRPINCRIRRFLNLQRTVGSLEDPPNRRISIP</sequence>
<organism evidence="1 2">
    <name type="scientific">Allacma fusca</name>
    <dbReference type="NCBI Taxonomy" id="39272"/>
    <lineage>
        <taxon>Eukaryota</taxon>
        <taxon>Metazoa</taxon>
        <taxon>Ecdysozoa</taxon>
        <taxon>Arthropoda</taxon>
        <taxon>Hexapoda</taxon>
        <taxon>Collembola</taxon>
        <taxon>Symphypleona</taxon>
        <taxon>Sminthuridae</taxon>
        <taxon>Allacma</taxon>
    </lineage>
</organism>
<reference evidence="1" key="1">
    <citation type="submission" date="2021-06" db="EMBL/GenBank/DDBJ databases">
        <authorList>
            <person name="Hodson N. C."/>
            <person name="Mongue J. A."/>
            <person name="Jaron S. K."/>
        </authorList>
    </citation>
    <scope>NUCLEOTIDE SEQUENCE</scope>
</reference>
<name>A0A8J2NW01_9HEXA</name>
<accession>A0A8J2NW01</accession>
<evidence type="ECO:0000313" key="2">
    <source>
        <dbReference type="Proteomes" id="UP000708208"/>
    </source>
</evidence>
<comment type="caution">
    <text evidence="1">The sequence shown here is derived from an EMBL/GenBank/DDBJ whole genome shotgun (WGS) entry which is preliminary data.</text>
</comment>
<gene>
    <name evidence="1" type="ORF">AFUS01_LOCUS5954</name>
</gene>
<dbReference type="EMBL" id="CAJVCH010038521">
    <property type="protein sequence ID" value="CAG7716445.1"/>
    <property type="molecule type" value="Genomic_DNA"/>
</dbReference>